<dbReference type="SUPFAM" id="SSF58104">
    <property type="entry name" value="Methyl-accepting chemotaxis protein (MCP) signaling domain"/>
    <property type="match status" value="1"/>
</dbReference>
<dbReference type="SMART" id="SM00283">
    <property type="entry name" value="MA"/>
    <property type="match status" value="1"/>
</dbReference>
<dbReference type="InterPro" id="IPR004089">
    <property type="entry name" value="MCPsignal_dom"/>
</dbReference>
<dbReference type="Gene3D" id="1.10.287.950">
    <property type="entry name" value="Methyl-accepting chemotaxis protein"/>
    <property type="match status" value="1"/>
</dbReference>
<dbReference type="PROSITE" id="PS50111">
    <property type="entry name" value="CHEMOTAXIS_TRANSDUC_2"/>
    <property type="match status" value="1"/>
</dbReference>
<evidence type="ECO:0000256" key="3">
    <source>
        <dbReference type="PROSITE-ProRule" id="PRU00284"/>
    </source>
</evidence>
<dbReference type="Pfam" id="PF00672">
    <property type="entry name" value="HAMP"/>
    <property type="match status" value="1"/>
</dbReference>
<keyword evidence="6" id="KW-1133">Transmembrane helix</keyword>
<dbReference type="PANTHER" id="PTHR43531:SF14">
    <property type="entry name" value="METHYL-ACCEPTING CHEMOTAXIS PROTEIN I-RELATED"/>
    <property type="match status" value="1"/>
</dbReference>
<feature type="transmembrane region" description="Helical" evidence="6">
    <location>
        <begin position="41"/>
        <end position="59"/>
    </location>
</feature>
<dbReference type="SMART" id="SM00304">
    <property type="entry name" value="HAMP"/>
    <property type="match status" value="1"/>
</dbReference>
<keyword evidence="4" id="KW-0175">Coiled coil</keyword>
<feature type="transmembrane region" description="Helical" evidence="6">
    <location>
        <begin position="12"/>
        <end position="35"/>
    </location>
</feature>
<dbReference type="InterPro" id="IPR003660">
    <property type="entry name" value="HAMP_dom"/>
</dbReference>
<keyword evidence="6" id="KW-0472">Membrane</keyword>
<comment type="caution">
    <text evidence="9">The sequence shown here is derived from an EMBL/GenBank/DDBJ whole genome shotgun (WGS) entry which is preliminary data.</text>
</comment>
<evidence type="ECO:0000313" key="10">
    <source>
        <dbReference type="Proteomes" id="UP000637632"/>
    </source>
</evidence>
<dbReference type="Pfam" id="PF00015">
    <property type="entry name" value="MCPsignal"/>
    <property type="match status" value="1"/>
</dbReference>
<dbReference type="CDD" id="cd06225">
    <property type="entry name" value="HAMP"/>
    <property type="match status" value="1"/>
</dbReference>
<comment type="similarity">
    <text evidence="2">Belongs to the methyl-accepting chemotaxis (MCP) protein family.</text>
</comment>
<dbReference type="InterPro" id="IPR004090">
    <property type="entry name" value="Chemotax_Me-accpt_rcpt"/>
</dbReference>
<keyword evidence="1" id="KW-0488">Methylation</keyword>
<feature type="domain" description="HAMP" evidence="8">
    <location>
        <begin position="213"/>
        <end position="265"/>
    </location>
</feature>
<dbReference type="InterPro" id="IPR047347">
    <property type="entry name" value="YvaQ-like_sensor"/>
</dbReference>
<evidence type="ECO:0000256" key="2">
    <source>
        <dbReference type="ARBA" id="ARBA00029447"/>
    </source>
</evidence>
<evidence type="ECO:0000256" key="6">
    <source>
        <dbReference type="SAM" id="Phobius"/>
    </source>
</evidence>
<dbReference type="CDD" id="cd19411">
    <property type="entry name" value="MCP2201-like_sensor"/>
    <property type="match status" value="1"/>
</dbReference>
<feature type="transmembrane region" description="Helical" evidence="6">
    <location>
        <begin position="192"/>
        <end position="212"/>
    </location>
</feature>
<gene>
    <name evidence="9" type="ORF">H8K26_14435</name>
</gene>
<protein>
    <submittedName>
        <fullName evidence="9">MCP four helix bundle domain-containing protein</fullName>
    </submittedName>
</protein>
<dbReference type="PRINTS" id="PR00260">
    <property type="entry name" value="CHEMTRNSDUCR"/>
</dbReference>
<feature type="coiled-coil region" evidence="4">
    <location>
        <begin position="470"/>
        <end position="508"/>
    </location>
</feature>
<dbReference type="Proteomes" id="UP000637632">
    <property type="component" value="Unassembled WGS sequence"/>
</dbReference>
<evidence type="ECO:0000259" key="7">
    <source>
        <dbReference type="PROSITE" id="PS50111"/>
    </source>
</evidence>
<dbReference type="RefSeq" id="WP_190480492.1">
    <property type="nucleotide sequence ID" value="NZ_JACOFT010000005.1"/>
</dbReference>
<evidence type="ECO:0000256" key="1">
    <source>
        <dbReference type="ARBA" id="ARBA00022481"/>
    </source>
</evidence>
<name>A0ABR6XIC7_9BURK</name>
<sequence>MKWFNNLKIASKLLLSFSIAIVLSIFLGVFSIVQLSKVNEAATAVATNWLPSIQVLGRVKMAMARIRSFEQQHILATTPEDMQTAEKNAAKQVDDLISLQKKYESLISEEEEKKIYPEVAKSITVFLAEHTKIIEYSSKRTKEEAITLMRGESTKVYRAMLAEVDKLADINDAGAEKSSEFAGKTYSDSRTWIVVLIVVIAVLSFTFAYWIARLISVKLNEAVTIANTIAGGNLNQQIHVTSQDETGLLLQALKEMNSSLQNIVGQVRDGTDTIATASAQIASGNLDLSSRTEQQASSLEETASSMEELTSTVKQNVDNARQANVLAVAASEVAVKGGAVVSQVVDTMGAIDTSSKKIVDIISVIDGIAFQTNILALNAAVEAARAGEQGRGFAVVASEVRSLAHRSASAAKEIKQLIDDSVSKVDTGSRLVDQAGVMMEEIVNSVKRVTDIMGEITSASIEQEAGIEQINQAITEMDTVTQQNAALVEEAAAAAASLQDQAADLAQVVSVFQLSGGSAINLKSTVKEVRDTKTQSRISQAKHEPVLKKSKKATPQLTSVSAAKPARNDEWEEF</sequence>
<feature type="domain" description="Methyl-accepting transducer" evidence="7">
    <location>
        <begin position="270"/>
        <end position="499"/>
    </location>
</feature>
<reference evidence="9 10" key="1">
    <citation type="submission" date="2020-08" db="EMBL/GenBank/DDBJ databases">
        <title>Novel species isolated from subtropical streams in China.</title>
        <authorList>
            <person name="Lu H."/>
        </authorList>
    </citation>
    <scope>NUCLEOTIDE SEQUENCE [LARGE SCALE GENOMIC DNA]</scope>
    <source>
        <strain evidence="9 10">CCTCC AB 2015119</strain>
    </source>
</reference>
<proteinExistence type="inferred from homology"/>
<feature type="region of interest" description="Disordered" evidence="5">
    <location>
        <begin position="533"/>
        <end position="574"/>
    </location>
</feature>
<dbReference type="InterPro" id="IPR051310">
    <property type="entry name" value="MCP_chemotaxis"/>
</dbReference>
<keyword evidence="3" id="KW-0807">Transducer</keyword>
<evidence type="ECO:0000313" key="9">
    <source>
        <dbReference type="EMBL" id="MBC3812643.1"/>
    </source>
</evidence>
<dbReference type="InterPro" id="IPR024478">
    <property type="entry name" value="HlyB_4HB_MCP"/>
</dbReference>
<dbReference type="Pfam" id="PF12729">
    <property type="entry name" value="4HB_MCP_1"/>
    <property type="match status" value="1"/>
</dbReference>
<evidence type="ECO:0000256" key="4">
    <source>
        <dbReference type="SAM" id="Coils"/>
    </source>
</evidence>
<organism evidence="9 10">
    <name type="scientific">Undibacterium aquatile</name>
    <dbReference type="NCBI Taxonomy" id="1537398"/>
    <lineage>
        <taxon>Bacteria</taxon>
        <taxon>Pseudomonadati</taxon>
        <taxon>Pseudomonadota</taxon>
        <taxon>Betaproteobacteria</taxon>
        <taxon>Burkholderiales</taxon>
        <taxon>Oxalobacteraceae</taxon>
        <taxon>Undibacterium</taxon>
    </lineage>
</organism>
<accession>A0ABR6XIC7</accession>
<dbReference type="EMBL" id="JACOFT010000005">
    <property type="protein sequence ID" value="MBC3812643.1"/>
    <property type="molecule type" value="Genomic_DNA"/>
</dbReference>
<dbReference type="PROSITE" id="PS50885">
    <property type="entry name" value="HAMP"/>
    <property type="match status" value="1"/>
</dbReference>
<dbReference type="PANTHER" id="PTHR43531">
    <property type="entry name" value="PROTEIN ICFG"/>
    <property type="match status" value="1"/>
</dbReference>
<dbReference type="Gene3D" id="6.10.340.10">
    <property type="match status" value="1"/>
</dbReference>
<dbReference type="CDD" id="cd11386">
    <property type="entry name" value="MCP_signal"/>
    <property type="match status" value="1"/>
</dbReference>
<evidence type="ECO:0000259" key="8">
    <source>
        <dbReference type="PROSITE" id="PS50885"/>
    </source>
</evidence>
<keyword evidence="10" id="KW-1185">Reference proteome</keyword>
<evidence type="ECO:0000256" key="5">
    <source>
        <dbReference type="SAM" id="MobiDB-lite"/>
    </source>
</evidence>
<keyword evidence="6" id="KW-0812">Transmembrane</keyword>